<accession>A0A7X0LJF7</accession>
<dbReference type="PANTHER" id="PTHR30272">
    <property type="entry name" value="3-HYDROXYACYL-[ACYL-CARRIER-PROTEIN] DEHYDRATASE"/>
    <property type="match status" value="1"/>
</dbReference>
<keyword evidence="1 2" id="KW-0456">Lyase</keyword>
<dbReference type="PANTHER" id="PTHR30272:SF1">
    <property type="entry name" value="3-HYDROXYACYL-[ACYL-CARRIER-PROTEIN] DEHYDRATASE"/>
    <property type="match status" value="1"/>
</dbReference>
<dbReference type="GO" id="GO:0019171">
    <property type="term" value="F:(3R)-hydroxyacyl-[acyl-carrier-protein] dehydratase activity"/>
    <property type="evidence" value="ECO:0007669"/>
    <property type="project" value="UniProtKB-EC"/>
</dbReference>
<reference evidence="2 3" key="1">
    <citation type="submission" date="2020-08" db="EMBL/GenBank/DDBJ databases">
        <title>Genomic Encyclopedia of Type Strains, Phase IV (KMG-IV): sequencing the most valuable type-strain genomes for metagenomic binning, comparative biology and taxonomic classification.</title>
        <authorList>
            <person name="Goeker M."/>
        </authorList>
    </citation>
    <scope>NUCLEOTIDE SEQUENCE [LARGE SCALE GENOMIC DNA]</scope>
    <source>
        <strain evidence="2 3">DSM 103725</strain>
    </source>
</reference>
<evidence type="ECO:0000256" key="1">
    <source>
        <dbReference type="ARBA" id="ARBA00023239"/>
    </source>
</evidence>
<evidence type="ECO:0000313" key="2">
    <source>
        <dbReference type="EMBL" id="MBB6428792.1"/>
    </source>
</evidence>
<protein>
    <submittedName>
        <fullName evidence="2">3-hydroxyacyl-[acyl-carrier-protein] dehydratase</fullName>
        <ecNumber evidence="2">4.2.1.59</ecNumber>
    </submittedName>
</protein>
<dbReference type="InterPro" id="IPR029069">
    <property type="entry name" value="HotDog_dom_sf"/>
</dbReference>
<evidence type="ECO:0000313" key="3">
    <source>
        <dbReference type="Proteomes" id="UP000541810"/>
    </source>
</evidence>
<comment type="caution">
    <text evidence="2">The sequence shown here is derived from an EMBL/GenBank/DDBJ whole genome shotgun (WGS) entry which is preliminary data.</text>
</comment>
<dbReference type="EMBL" id="JACHGY010000001">
    <property type="protein sequence ID" value="MBB6428792.1"/>
    <property type="molecule type" value="Genomic_DNA"/>
</dbReference>
<dbReference type="EC" id="4.2.1.59" evidence="2"/>
<dbReference type="Proteomes" id="UP000541810">
    <property type="component" value="Unassembled WGS sequence"/>
</dbReference>
<dbReference type="Gene3D" id="3.10.129.10">
    <property type="entry name" value="Hotdog Thioesterase"/>
    <property type="match status" value="1"/>
</dbReference>
<dbReference type="Pfam" id="PF07977">
    <property type="entry name" value="FabA"/>
    <property type="match status" value="1"/>
</dbReference>
<dbReference type="RefSeq" id="WP_184676246.1">
    <property type="nucleotide sequence ID" value="NZ_JACHGY010000001.1"/>
</dbReference>
<gene>
    <name evidence="2" type="ORF">HNQ40_000598</name>
</gene>
<keyword evidence="3" id="KW-1185">Reference proteome</keyword>
<dbReference type="InterPro" id="IPR013114">
    <property type="entry name" value="FabA_FabZ"/>
</dbReference>
<dbReference type="AlphaFoldDB" id="A0A7X0LJF7"/>
<name>A0A7X0LJF7_9BACT</name>
<organism evidence="2 3">
    <name type="scientific">Algisphaera agarilytica</name>
    <dbReference type="NCBI Taxonomy" id="1385975"/>
    <lineage>
        <taxon>Bacteria</taxon>
        <taxon>Pseudomonadati</taxon>
        <taxon>Planctomycetota</taxon>
        <taxon>Phycisphaerae</taxon>
        <taxon>Phycisphaerales</taxon>
        <taxon>Phycisphaeraceae</taxon>
        <taxon>Algisphaera</taxon>
    </lineage>
</organism>
<proteinExistence type="predicted"/>
<dbReference type="SUPFAM" id="SSF54637">
    <property type="entry name" value="Thioesterase/thiol ester dehydrase-isomerase"/>
    <property type="match status" value="1"/>
</dbReference>
<sequence>MRWTWLDLILELERESRCVAIRNVAWAEDVLHDHFDRDAEAGLKADPSMPNSLVIEGMAQCAGILVGHARDFEEKVILAKIGKAKFTGLAARPGYTIRHTATLDRIDTSGASTTGVVELLDPATGDAHHYADINLMFSHIDQNRKGLEFPEHNFVFTQDFADLLDRSGFPMKNPPQQPVPSG</sequence>